<accession>A0ACD3AS96</accession>
<evidence type="ECO:0000313" key="1">
    <source>
        <dbReference type="EMBL" id="TFK68375.1"/>
    </source>
</evidence>
<gene>
    <name evidence="1" type="ORF">BDN72DRAFT_858451</name>
</gene>
<keyword evidence="2" id="KW-1185">Reference proteome</keyword>
<organism evidence="1 2">
    <name type="scientific">Pluteus cervinus</name>
    <dbReference type="NCBI Taxonomy" id="181527"/>
    <lineage>
        <taxon>Eukaryota</taxon>
        <taxon>Fungi</taxon>
        <taxon>Dikarya</taxon>
        <taxon>Basidiomycota</taxon>
        <taxon>Agaricomycotina</taxon>
        <taxon>Agaricomycetes</taxon>
        <taxon>Agaricomycetidae</taxon>
        <taxon>Agaricales</taxon>
        <taxon>Pluteineae</taxon>
        <taxon>Pluteaceae</taxon>
        <taxon>Pluteus</taxon>
    </lineage>
</organism>
<name>A0ACD3AS96_9AGAR</name>
<reference evidence="1 2" key="1">
    <citation type="journal article" date="2019" name="Nat. Ecol. Evol.">
        <title>Megaphylogeny resolves global patterns of mushroom evolution.</title>
        <authorList>
            <person name="Varga T."/>
            <person name="Krizsan K."/>
            <person name="Foldi C."/>
            <person name="Dima B."/>
            <person name="Sanchez-Garcia M."/>
            <person name="Sanchez-Ramirez S."/>
            <person name="Szollosi G.J."/>
            <person name="Szarkandi J.G."/>
            <person name="Papp V."/>
            <person name="Albert L."/>
            <person name="Andreopoulos W."/>
            <person name="Angelini C."/>
            <person name="Antonin V."/>
            <person name="Barry K.W."/>
            <person name="Bougher N.L."/>
            <person name="Buchanan P."/>
            <person name="Buyck B."/>
            <person name="Bense V."/>
            <person name="Catcheside P."/>
            <person name="Chovatia M."/>
            <person name="Cooper J."/>
            <person name="Damon W."/>
            <person name="Desjardin D."/>
            <person name="Finy P."/>
            <person name="Geml J."/>
            <person name="Haridas S."/>
            <person name="Hughes K."/>
            <person name="Justo A."/>
            <person name="Karasinski D."/>
            <person name="Kautmanova I."/>
            <person name="Kiss B."/>
            <person name="Kocsube S."/>
            <person name="Kotiranta H."/>
            <person name="LaButti K.M."/>
            <person name="Lechner B.E."/>
            <person name="Liimatainen K."/>
            <person name="Lipzen A."/>
            <person name="Lukacs Z."/>
            <person name="Mihaltcheva S."/>
            <person name="Morgado L.N."/>
            <person name="Niskanen T."/>
            <person name="Noordeloos M.E."/>
            <person name="Ohm R.A."/>
            <person name="Ortiz-Santana B."/>
            <person name="Ovrebo C."/>
            <person name="Racz N."/>
            <person name="Riley R."/>
            <person name="Savchenko A."/>
            <person name="Shiryaev A."/>
            <person name="Soop K."/>
            <person name="Spirin V."/>
            <person name="Szebenyi C."/>
            <person name="Tomsovsky M."/>
            <person name="Tulloss R.E."/>
            <person name="Uehling J."/>
            <person name="Grigoriev I.V."/>
            <person name="Vagvolgyi C."/>
            <person name="Papp T."/>
            <person name="Martin F.M."/>
            <person name="Miettinen O."/>
            <person name="Hibbett D.S."/>
            <person name="Nagy L.G."/>
        </authorList>
    </citation>
    <scope>NUCLEOTIDE SEQUENCE [LARGE SCALE GENOMIC DNA]</scope>
    <source>
        <strain evidence="1 2">NL-1719</strain>
    </source>
</reference>
<evidence type="ECO:0000313" key="2">
    <source>
        <dbReference type="Proteomes" id="UP000308600"/>
    </source>
</evidence>
<protein>
    <submittedName>
        <fullName evidence="1">Uncharacterized protein</fullName>
    </submittedName>
</protein>
<sequence>MSSGGPAAGHVPDAENVGAPAEPALDFSRELQGLKAEKWALKGKYALMTFKYHEIKVIIDDTMAFPLQIEALDGVTRLARWLLRVPEAELHIWRGSDADWPQFEGIDVKLIYQSDRRGKTKDKDLEKELQEKVFPMPQAHEGDRLVAQNPTMPLNTTLGQRKLAQLLGKYNSLPKPQIFFLFVDNSMLMASYQMPSSSKQLNSK</sequence>
<proteinExistence type="predicted"/>
<dbReference type="Proteomes" id="UP000308600">
    <property type="component" value="Unassembled WGS sequence"/>
</dbReference>
<dbReference type="EMBL" id="ML208353">
    <property type="protein sequence ID" value="TFK68375.1"/>
    <property type="molecule type" value="Genomic_DNA"/>
</dbReference>